<dbReference type="CDD" id="cd07341">
    <property type="entry name" value="M56_BlaR1_MecR1_like"/>
    <property type="match status" value="1"/>
</dbReference>
<dbReference type="SUPFAM" id="SSF51261">
    <property type="entry name" value="Duplicated hybrid motif"/>
    <property type="match status" value="1"/>
</dbReference>
<keyword evidence="5" id="KW-1185">Reference proteome</keyword>
<keyword evidence="1" id="KW-1133">Transmembrane helix</keyword>
<dbReference type="Pfam" id="PF01551">
    <property type="entry name" value="Peptidase_M23"/>
    <property type="match status" value="1"/>
</dbReference>
<dbReference type="InterPro" id="IPR008756">
    <property type="entry name" value="Peptidase_M56"/>
</dbReference>
<sequence length="482" mass="53413">MSEQLVYLIGNSSFLLMGLAQRFLLFSIIGLILVILMVRLFKPRCAGPVWGIYLLWLVPASAPMAPSLSPGWWSHLGFSHIDWLDPCALLPVERVSAVPFSSMPFISREAVLIGAWLLVSLLLLARIVYRRLSFLRIAREAHVVSDPHWQTLVQRLRKDYRINRPVRLCSSSACATPFTIGLLRPEVFIPESMLSELDRETLEVVVAHELAHIARGDDLSVTFQHVFRALFFFNPLVNYAHRKLGEAREVGCDTLAVVRCRIAPRDYGIAMVRVLEHFKGNLGSSQPVAGFLNQDVRQRIQTLLHSENQGRDWLLPSALTVVLLLGVSLALSGAHQPSIMPEDEARALLAPLQAQPPIERARVTGELYLNAPLGCAIPHKDHYHSGMDFTPASTTAAVSAIAAGVVVEVMTPAGNVGKLVKIRHDNDIYSTYVRLDQVEVHAGQPVGNGQRLGSLGATERTDHLHFELHHGQQVIDPGLLIY</sequence>
<feature type="transmembrane region" description="Helical" evidence="1">
    <location>
        <begin position="20"/>
        <end position="41"/>
    </location>
</feature>
<reference evidence="4" key="1">
    <citation type="submission" date="2023-07" db="EMBL/GenBank/DDBJ databases">
        <title>Gilvimarinus algae sp. nov., isolated from the surface of Kelp.</title>
        <authorList>
            <person name="Sun Y.Y."/>
            <person name="Gong Y."/>
            <person name="Du Z.J."/>
        </authorList>
    </citation>
    <scope>NUCLEOTIDE SEQUENCE</scope>
    <source>
        <strain evidence="4">SDUM040014</strain>
    </source>
</reference>
<dbReference type="EMBL" id="JAULRT010000032">
    <property type="protein sequence ID" value="MDO3381164.1"/>
    <property type="molecule type" value="Genomic_DNA"/>
</dbReference>
<proteinExistence type="predicted"/>
<dbReference type="RefSeq" id="WP_302711288.1">
    <property type="nucleotide sequence ID" value="NZ_JAULRT010000032.1"/>
</dbReference>
<gene>
    <name evidence="4" type="ORF">QWI16_03205</name>
</gene>
<dbReference type="Pfam" id="PF05569">
    <property type="entry name" value="Peptidase_M56"/>
    <property type="match status" value="1"/>
</dbReference>
<dbReference type="InterPro" id="IPR016047">
    <property type="entry name" value="M23ase_b-sheet_dom"/>
</dbReference>
<comment type="caution">
    <text evidence="4">The sequence shown here is derived from an EMBL/GenBank/DDBJ whole genome shotgun (WGS) entry which is preliminary data.</text>
</comment>
<feature type="transmembrane region" description="Helical" evidence="1">
    <location>
        <begin position="53"/>
        <end position="73"/>
    </location>
</feature>
<dbReference type="InterPro" id="IPR052173">
    <property type="entry name" value="Beta-lactam_resp_regulator"/>
</dbReference>
<dbReference type="PANTHER" id="PTHR34978">
    <property type="entry name" value="POSSIBLE SENSOR-TRANSDUCER PROTEIN BLAR"/>
    <property type="match status" value="1"/>
</dbReference>
<feature type="domain" description="M23ase beta-sheet core" evidence="2">
    <location>
        <begin position="383"/>
        <end position="477"/>
    </location>
</feature>
<evidence type="ECO:0000313" key="4">
    <source>
        <dbReference type="EMBL" id="MDO3381164.1"/>
    </source>
</evidence>
<dbReference type="CDD" id="cd12797">
    <property type="entry name" value="M23_peptidase"/>
    <property type="match status" value="1"/>
</dbReference>
<organism evidence="4 5">
    <name type="scientific">Gilvimarinus algae</name>
    <dbReference type="NCBI Taxonomy" id="3058037"/>
    <lineage>
        <taxon>Bacteria</taxon>
        <taxon>Pseudomonadati</taxon>
        <taxon>Pseudomonadota</taxon>
        <taxon>Gammaproteobacteria</taxon>
        <taxon>Cellvibrionales</taxon>
        <taxon>Cellvibrionaceae</taxon>
        <taxon>Gilvimarinus</taxon>
    </lineage>
</organism>
<feature type="transmembrane region" description="Helical" evidence="1">
    <location>
        <begin position="313"/>
        <end position="331"/>
    </location>
</feature>
<dbReference type="Gene3D" id="3.30.2010.10">
    <property type="entry name" value="Metalloproteases ('zincins'), catalytic domain"/>
    <property type="match status" value="1"/>
</dbReference>
<name>A0ABT8TAN1_9GAMM</name>
<keyword evidence="1" id="KW-0472">Membrane</keyword>
<feature type="domain" description="Peptidase M56" evidence="3">
    <location>
        <begin position="30"/>
        <end position="302"/>
    </location>
</feature>
<dbReference type="Gene3D" id="2.70.70.10">
    <property type="entry name" value="Glucose Permease (Domain IIA)"/>
    <property type="match status" value="1"/>
</dbReference>
<keyword evidence="1" id="KW-0812">Transmembrane</keyword>
<accession>A0ABT8TAN1</accession>
<feature type="transmembrane region" description="Helical" evidence="1">
    <location>
        <begin position="110"/>
        <end position="129"/>
    </location>
</feature>
<dbReference type="InterPro" id="IPR011055">
    <property type="entry name" value="Dup_hybrid_motif"/>
</dbReference>
<evidence type="ECO:0000259" key="3">
    <source>
        <dbReference type="Pfam" id="PF05569"/>
    </source>
</evidence>
<evidence type="ECO:0000256" key="1">
    <source>
        <dbReference type="SAM" id="Phobius"/>
    </source>
</evidence>
<dbReference type="Proteomes" id="UP001168380">
    <property type="component" value="Unassembled WGS sequence"/>
</dbReference>
<dbReference type="PANTHER" id="PTHR34978:SF3">
    <property type="entry name" value="SLR0241 PROTEIN"/>
    <property type="match status" value="1"/>
</dbReference>
<evidence type="ECO:0000259" key="2">
    <source>
        <dbReference type="Pfam" id="PF01551"/>
    </source>
</evidence>
<evidence type="ECO:0000313" key="5">
    <source>
        <dbReference type="Proteomes" id="UP001168380"/>
    </source>
</evidence>
<protein>
    <submittedName>
        <fullName evidence="4">M23/M56 family metallopeptidase</fullName>
    </submittedName>
</protein>